<evidence type="ECO:0000313" key="2">
    <source>
        <dbReference type="Proteomes" id="UP001247620"/>
    </source>
</evidence>
<proteinExistence type="predicted"/>
<keyword evidence="2" id="KW-1185">Reference proteome</keyword>
<protein>
    <submittedName>
        <fullName evidence="1">Nitroimidazol reductase NimA-like FMN-containing flavoprotein (Pyridoxamine 5'-phosphate oxidase superfamily)</fullName>
    </submittedName>
</protein>
<dbReference type="RefSeq" id="WP_310095280.1">
    <property type="nucleotide sequence ID" value="NZ_JAVDUU010000002.1"/>
</dbReference>
<organism evidence="1 2">
    <name type="scientific">Mucilaginibacter pocheonensis</name>
    <dbReference type="NCBI Taxonomy" id="398050"/>
    <lineage>
        <taxon>Bacteria</taxon>
        <taxon>Pseudomonadati</taxon>
        <taxon>Bacteroidota</taxon>
        <taxon>Sphingobacteriia</taxon>
        <taxon>Sphingobacteriales</taxon>
        <taxon>Sphingobacteriaceae</taxon>
        <taxon>Mucilaginibacter</taxon>
    </lineage>
</organism>
<comment type="caution">
    <text evidence="1">The sequence shown here is derived from an EMBL/GenBank/DDBJ whole genome shotgun (WGS) entry which is preliminary data.</text>
</comment>
<sequence length="150" mass="17147">MLGTLNESQIESLLKEQVIGRIACHLQGETYIVPINYVYKDGYIYGHSALGKKIRMMRANPAVCFEVEHIYNVFRWQTVIAKGMFEEITDMEEKQQAMQGIIHRIMPLVSSPEGHPSHGITEKDSDVGTTVELILYRIKLSEMSGRFEQN</sequence>
<dbReference type="PANTHER" id="PTHR34071">
    <property type="entry name" value="5-NITROIMIDAZOLE ANTIBIOTICS RESISTANCE PROTEIN, NIMA-FAMILY-RELATED PROTEIN-RELATED"/>
    <property type="match status" value="1"/>
</dbReference>
<reference evidence="1 2" key="1">
    <citation type="submission" date="2023-07" db="EMBL/GenBank/DDBJ databases">
        <title>Sorghum-associated microbial communities from plants grown in Nebraska, USA.</title>
        <authorList>
            <person name="Schachtman D."/>
        </authorList>
    </citation>
    <scope>NUCLEOTIDE SEQUENCE [LARGE SCALE GENOMIC DNA]</scope>
    <source>
        <strain evidence="1 2">3262</strain>
    </source>
</reference>
<name>A0ABU1TA38_9SPHI</name>
<dbReference type="InterPro" id="IPR024747">
    <property type="entry name" value="Pyridox_Oxase-rel"/>
</dbReference>
<dbReference type="PANTHER" id="PTHR34071:SF2">
    <property type="entry name" value="FLAVIN-NUCLEOTIDE-BINDING PROTEIN"/>
    <property type="match status" value="1"/>
</dbReference>
<dbReference type="Pfam" id="PF12900">
    <property type="entry name" value="Pyridox_ox_2"/>
    <property type="match status" value="1"/>
</dbReference>
<dbReference type="Proteomes" id="UP001247620">
    <property type="component" value="Unassembled WGS sequence"/>
</dbReference>
<dbReference type="InterPro" id="IPR012349">
    <property type="entry name" value="Split_barrel_FMN-bd"/>
</dbReference>
<dbReference type="SUPFAM" id="SSF50475">
    <property type="entry name" value="FMN-binding split barrel"/>
    <property type="match status" value="1"/>
</dbReference>
<accession>A0ABU1TA38</accession>
<dbReference type="EMBL" id="JAVDUU010000002">
    <property type="protein sequence ID" value="MDR6942273.1"/>
    <property type="molecule type" value="Genomic_DNA"/>
</dbReference>
<evidence type="ECO:0000313" key="1">
    <source>
        <dbReference type="EMBL" id="MDR6942273.1"/>
    </source>
</evidence>
<dbReference type="Gene3D" id="2.30.110.10">
    <property type="entry name" value="Electron Transport, Fmn-binding Protein, Chain A"/>
    <property type="match status" value="1"/>
</dbReference>
<gene>
    <name evidence="1" type="ORF">J2W55_002115</name>
</gene>